<proteinExistence type="inferred from homology"/>
<gene>
    <name evidence="5" type="ORF">EUGRSUZ_D01201</name>
</gene>
<dbReference type="eggNOG" id="KOG1208">
    <property type="taxonomic scope" value="Eukaryota"/>
</dbReference>
<dbReference type="OMA" id="MAYENGR"/>
<reference evidence="5" key="1">
    <citation type="submission" date="2013-07" db="EMBL/GenBank/DDBJ databases">
        <title>The genome of Eucalyptus grandis.</title>
        <authorList>
            <person name="Schmutz J."/>
            <person name="Hayes R."/>
            <person name="Myburg A."/>
            <person name="Tuskan G."/>
            <person name="Grattapaglia D."/>
            <person name="Rokhsar D.S."/>
        </authorList>
    </citation>
    <scope>NUCLEOTIDE SEQUENCE</scope>
    <source>
        <tissue evidence="5">Leaf extractions</tissue>
    </source>
</reference>
<name>A0A059CFA3_EUCGR</name>
<dbReference type="Gramene" id="KCW76846">
    <property type="protein sequence ID" value="KCW76846"/>
    <property type="gene ID" value="EUGRSUZ_D01201"/>
</dbReference>
<evidence type="ECO:0000256" key="2">
    <source>
        <dbReference type="ARBA" id="ARBA00022857"/>
    </source>
</evidence>
<evidence type="ECO:0000256" key="3">
    <source>
        <dbReference type="ARBA" id="ARBA00023002"/>
    </source>
</evidence>
<dbReference type="OrthoDB" id="1933717at2759"/>
<sequence>MATAEKNSTRYAVVTGANKGIGLEICRQLASKGIEVILTARDEQRGLGAVKGLEESGISVIFHQLDVTDAGSIARLAEFIDTSYGRLDILVNNAGVAGAIVDWETFNTMAYENGRIKANAAELLLELTKQTYEMAEECAKVVYFGTKNTTEALLPLLLRSSSGRIVNVSASIGKLQHVKNEKAKRELNDIETLKKERLDEMLSEFLRDFREDKLGAEGWPTHLSAYTVSKAAANAYTRLLALEHPQLRVNSVCPGFVKTDMNSNNGVFPVEDGARGPVMLALLPDDGPSGCFFAGTEVSGF</sequence>
<accession>A0A059CFA3</accession>
<dbReference type="PANTHER" id="PTHR43490:SF117">
    <property type="entry name" value="SHORT-CHAIN DEHYDROGENASE_REDUCTASE"/>
    <property type="match status" value="1"/>
</dbReference>
<evidence type="ECO:0008006" key="6">
    <source>
        <dbReference type="Google" id="ProtNLM"/>
    </source>
</evidence>
<dbReference type="PANTHER" id="PTHR43490">
    <property type="entry name" value="(+)-NEOMENTHOL DEHYDROGENASE"/>
    <property type="match status" value="1"/>
</dbReference>
<dbReference type="Gene3D" id="3.40.50.720">
    <property type="entry name" value="NAD(P)-binding Rossmann-like Domain"/>
    <property type="match status" value="1"/>
</dbReference>
<evidence type="ECO:0000256" key="4">
    <source>
        <dbReference type="RuleBase" id="RU000363"/>
    </source>
</evidence>
<evidence type="ECO:0000256" key="1">
    <source>
        <dbReference type="ARBA" id="ARBA00006484"/>
    </source>
</evidence>
<dbReference type="STRING" id="71139.A0A059CFA3"/>
<dbReference type="InterPro" id="IPR036291">
    <property type="entry name" value="NAD(P)-bd_dom_sf"/>
</dbReference>
<organism evidence="5">
    <name type="scientific">Eucalyptus grandis</name>
    <name type="common">Flooded gum</name>
    <dbReference type="NCBI Taxonomy" id="71139"/>
    <lineage>
        <taxon>Eukaryota</taxon>
        <taxon>Viridiplantae</taxon>
        <taxon>Streptophyta</taxon>
        <taxon>Embryophyta</taxon>
        <taxon>Tracheophyta</taxon>
        <taxon>Spermatophyta</taxon>
        <taxon>Magnoliopsida</taxon>
        <taxon>eudicotyledons</taxon>
        <taxon>Gunneridae</taxon>
        <taxon>Pentapetalae</taxon>
        <taxon>rosids</taxon>
        <taxon>malvids</taxon>
        <taxon>Myrtales</taxon>
        <taxon>Myrtaceae</taxon>
        <taxon>Myrtoideae</taxon>
        <taxon>Eucalypteae</taxon>
        <taxon>Eucalyptus</taxon>
    </lineage>
</organism>
<dbReference type="InParanoid" id="A0A059CFA3"/>
<protein>
    <recommendedName>
        <fullName evidence="6">(+)-neomenthol dehydrogenase</fullName>
    </recommendedName>
</protein>
<dbReference type="InterPro" id="IPR002347">
    <property type="entry name" value="SDR_fam"/>
</dbReference>
<dbReference type="PRINTS" id="PR00080">
    <property type="entry name" value="SDRFAMILY"/>
</dbReference>
<keyword evidence="2" id="KW-0521">NADP</keyword>
<evidence type="ECO:0000313" key="5">
    <source>
        <dbReference type="EMBL" id="KCW76846.1"/>
    </source>
</evidence>
<dbReference type="InterPro" id="IPR020904">
    <property type="entry name" value="Sc_DH/Rdtase_CS"/>
</dbReference>
<dbReference type="SUPFAM" id="SSF51735">
    <property type="entry name" value="NAD(P)-binding Rossmann-fold domains"/>
    <property type="match status" value="1"/>
</dbReference>
<dbReference type="GO" id="GO:0016491">
    <property type="term" value="F:oxidoreductase activity"/>
    <property type="evidence" value="ECO:0007669"/>
    <property type="project" value="UniProtKB-KW"/>
</dbReference>
<comment type="similarity">
    <text evidence="1 4">Belongs to the short-chain dehydrogenases/reductases (SDR) family.</text>
</comment>
<dbReference type="Pfam" id="PF00106">
    <property type="entry name" value="adh_short"/>
    <property type="match status" value="2"/>
</dbReference>
<dbReference type="PROSITE" id="PS00061">
    <property type="entry name" value="ADH_SHORT"/>
    <property type="match status" value="1"/>
</dbReference>
<dbReference type="PRINTS" id="PR00081">
    <property type="entry name" value="GDHRDH"/>
</dbReference>
<keyword evidence="3" id="KW-0560">Oxidoreductase</keyword>
<dbReference type="EMBL" id="KK198756">
    <property type="protein sequence ID" value="KCW76846.1"/>
    <property type="molecule type" value="Genomic_DNA"/>
</dbReference>
<dbReference type="KEGG" id="egr:104441350"/>
<dbReference type="AlphaFoldDB" id="A0A059CFA3"/>